<evidence type="ECO:0000313" key="2">
    <source>
        <dbReference type="EMBL" id="KRK73253.1"/>
    </source>
</evidence>
<dbReference type="OrthoDB" id="350573at2"/>
<dbReference type="RefSeq" id="WP_054722729.1">
    <property type="nucleotide sequence ID" value="NZ_AZDJ01000013.1"/>
</dbReference>
<proteinExistence type="predicted"/>
<keyword evidence="3" id="KW-1185">Reference proteome</keyword>
<reference evidence="2 3" key="1">
    <citation type="journal article" date="2015" name="Genome Announc.">
        <title>Expanding the biotechnology potential of lactobacilli through comparative genomics of 213 strains and associated genera.</title>
        <authorList>
            <person name="Sun Z."/>
            <person name="Harris H.M."/>
            <person name="McCann A."/>
            <person name="Guo C."/>
            <person name="Argimon S."/>
            <person name="Zhang W."/>
            <person name="Yang X."/>
            <person name="Jeffery I.B."/>
            <person name="Cooney J.C."/>
            <person name="Kagawa T.F."/>
            <person name="Liu W."/>
            <person name="Song Y."/>
            <person name="Salvetti E."/>
            <person name="Wrobel A."/>
            <person name="Rasinkangas P."/>
            <person name="Parkhill J."/>
            <person name="Rea M.C."/>
            <person name="O'Sullivan O."/>
            <person name="Ritari J."/>
            <person name="Douillard F.P."/>
            <person name="Paul Ross R."/>
            <person name="Yang R."/>
            <person name="Briner A.E."/>
            <person name="Felis G.E."/>
            <person name="de Vos W.M."/>
            <person name="Barrangou R."/>
            <person name="Klaenhammer T.R."/>
            <person name="Caufield P.W."/>
            <person name="Cui Y."/>
            <person name="Zhang H."/>
            <person name="O'Toole P.W."/>
        </authorList>
    </citation>
    <scope>NUCLEOTIDE SEQUENCE [LARGE SCALE GENOMIC DNA]</scope>
    <source>
        <strain evidence="2 3">JCM 17158</strain>
    </source>
</reference>
<dbReference type="SUPFAM" id="SSF101386">
    <property type="entry name" value="all-alpha NTP pyrophosphatases"/>
    <property type="match status" value="1"/>
</dbReference>
<organism evidence="2 3">
    <name type="scientific">Lacticaseibacillus nasuensis JCM 17158</name>
    <dbReference type="NCBI Taxonomy" id="1291734"/>
    <lineage>
        <taxon>Bacteria</taxon>
        <taxon>Bacillati</taxon>
        <taxon>Bacillota</taxon>
        <taxon>Bacilli</taxon>
        <taxon>Lactobacillales</taxon>
        <taxon>Lactobacillaceae</taxon>
        <taxon>Lacticaseibacillus</taxon>
    </lineage>
</organism>
<evidence type="ECO:0000259" key="1">
    <source>
        <dbReference type="Pfam" id="PF03819"/>
    </source>
</evidence>
<gene>
    <name evidence="2" type="ORF">FD02_GL001110</name>
</gene>
<dbReference type="Gene3D" id="1.10.287.1080">
    <property type="entry name" value="MazG-like"/>
    <property type="match status" value="1"/>
</dbReference>
<dbReference type="InterPro" id="IPR004518">
    <property type="entry name" value="MazG-like_dom"/>
</dbReference>
<dbReference type="Proteomes" id="UP000051804">
    <property type="component" value="Unassembled WGS sequence"/>
</dbReference>
<evidence type="ECO:0000313" key="3">
    <source>
        <dbReference type="Proteomes" id="UP000051804"/>
    </source>
</evidence>
<accession>A0A0R1JP95</accession>
<comment type="caution">
    <text evidence="2">The sequence shown here is derived from an EMBL/GenBank/DDBJ whole genome shotgun (WGS) entry which is preliminary data.</text>
</comment>
<dbReference type="EMBL" id="AZDJ01000013">
    <property type="protein sequence ID" value="KRK73253.1"/>
    <property type="molecule type" value="Genomic_DNA"/>
</dbReference>
<name>A0A0R1JP95_9LACO</name>
<dbReference type="PIRSF" id="PIRSF006639">
    <property type="entry name" value="UCP006639_pph"/>
    <property type="match status" value="1"/>
</dbReference>
<dbReference type="CDD" id="cd11541">
    <property type="entry name" value="NTP-PPase_u4"/>
    <property type="match status" value="1"/>
</dbReference>
<feature type="domain" description="NTP pyrophosphohydrolase MazG-like" evidence="1">
    <location>
        <begin position="24"/>
        <end position="94"/>
    </location>
</feature>
<sequence>MELNEYQAQANRTLAGNEHVLTHLSLGLASETGQIIELVNKYTFQGNDLDKGKLTHELGDLLWYLSQVAQWADIPFDDVATENLAALAKRYPNMEKK</sequence>
<protein>
    <submittedName>
        <fullName evidence="2">Pyrophosphatase</fullName>
    </submittedName>
</protein>
<dbReference type="Pfam" id="PF03819">
    <property type="entry name" value="MazG"/>
    <property type="match status" value="1"/>
</dbReference>
<dbReference type="AlphaFoldDB" id="A0A0R1JP95"/>
<dbReference type="InterPro" id="IPR011379">
    <property type="entry name" value="MazG-related_GP37"/>
</dbReference>
<dbReference type="PATRIC" id="fig|1291734.4.peg.1140"/>
<dbReference type="STRING" id="1291734.FD02_GL001110"/>